<evidence type="ECO:0000256" key="4">
    <source>
        <dbReference type="ARBA" id="ARBA00022475"/>
    </source>
</evidence>
<dbReference type="PROSITE" id="PS50893">
    <property type="entry name" value="ABC_TRANSPORTER_2"/>
    <property type="match status" value="1"/>
</dbReference>
<dbReference type="CDD" id="cd03230">
    <property type="entry name" value="ABC_DR_subfamily_A"/>
    <property type="match status" value="1"/>
</dbReference>
<keyword evidence="2" id="KW-0813">Transport</keyword>
<evidence type="ECO:0000256" key="6">
    <source>
        <dbReference type="ARBA" id="ARBA00022840"/>
    </source>
</evidence>
<dbReference type="Proteomes" id="UP000319502">
    <property type="component" value="Unassembled WGS sequence"/>
</dbReference>
<keyword evidence="9" id="KW-1185">Reference proteome</keyword>
<dbReference type="OrthoDB" id="9802264at2"/>
<keyword evidence="6 8" id="KW-0067">ATP-binding</keyword>
<dbReference type="EMBL" id="VMNK01000003">
    <property type="protein sequence ID" value="TVO58661.1"/>
    <property type="molecule type" value="Genomic_DNA"/>
</dbReference>
<dbReference type="PANTHER" id="PTHR42711">
    <property type="entry name" value="ABC TRANSPORTER ATP-BINDING PROTEIN"/>
    <property type="match status" value="1"/>
</dbReference>
<name>A0A557R0H2_9RHOO</name>
<evidence type="ECO:0000256" key="1">
    <source>
        <dbReference type="ARBA" id="ARBA00005417"/>
    </source>
</evidence>
<evidence type="ECO:0000256" key="3">
    <source>
        <dbReference type="ARBA" id="ARBA00022458"/>
    </source>
</evidence>
<proteinExistence type="inferred from homology"/>
<dbReference type="Gene3D" id="3.40.50.300">
    <property type="entry name" value="P-loop containing nucleotide triphosphate hydrolases"/>
    <property type="match status" value="1"/>
</dbReference>
<evidence type="ECO:0000256" key="2">
    <source>
        <dbReference type="ARBA" id="ARBA00022448"/>
    </source>
</evidence>
<dbReference type="PROSITE" id="PS00211">
    <property type="entry name" value="ABC_TRANSPORTER_1"/>
    <property type="match status" value="1"/>
</dbReference>
<dbReference type="AlphaFoldDB" id="A0A557R0H2"/>
<dbReference type="PANTHER" id="PTHR42711:SF5">
    <property type="entry name" value="ABC TRANSPORTER ATP-BINDING PROTEIN NATA"/>
    <property type="match status" value="1"/>
</dbReference>
<dbReference type="SUPFAM" id="SSF52540">
    <property type="entry name" value="P-loop containing nucleoside triphosphate hydrolases"/>
    <property type="match status" value="1"/>
</dbReference>
<comment type="similarity">
    <text evidence="1">Belongs to the ABC transporter superfamily.</text>
</comment>
<reference evidence="8 9" key="1">
    <citation type="submission" date="2019-07" db="EMBL/GenBank/DDBJ databases">
        <title>The pathways for chlorine oxyanion respiration interact through the shared metabolite chlorate.</title>
        <authorList>
            <person name="Barnum T.P."/>
            <person name="Cheng Y."/>
            <person name="Hill K.A."/>
            <person name="Lucas L.N."/>
            <person name="Carlson H.K."/>
            <person name="Coates J.D."/>
        </authorList>
    </citation>
    <scope>NUCLEOTIDE SEQUENCE [LARGE SCALE GENOMIC DNA]</scope>
    <source>
        <strain evidence="8 9">SFB-3</strain>
    </source>
</reference>
<keyword evidence="5" id="KW-0547">Nucleotide-binding</keyword>
<evidence type="ECO:0000313" key="9">
    <source>
        <dbReference type="Proteomes" id="UP000319502"/>
    </source>
</evidence>
<evidence type="ECO:0000313" key="8">
    <source>
        <dbReference type="EMBL" id="TVO58661.1"/>
    </source>
</evidence>
<keyword evidence="3" id="KW-0536">Nodulation</keyword>
<dbReference type="InterPro" id="IPR003439">
    <property type="entry name" value="ABC_transporter-like_ATP-bd"/>
</dbReference>
<evidence type="ECO:0000259" key="7">
    <source>
        <dbReference type="PROSITE" id="PS50893"/>
    </source>
</evidence>
<sequence>MIRFDSVKKLFRRHPVLDGVTLDIATGERIALIGSNGAGKTTLIRCLLGEYTFDGEVLVDGESPRKQRASVLGKIGFVPQLPPPLKMPVGQLVTFAAAVCNSDPKRIETIGTRLGLNIDELRNRPFNRLSGGMKQKLLIAIALGRDVKVLVLDEPAANLDPEARHIFFSLLAERIENTSMIISSHRLDEVAQLVNRVIEMDMGMVVLDDRVADDSNLAAMLNTKLRLHRADDAIARALSEWSFTDVGEGMEWHGLVAGPDRLRFLGMLSRYVGLLKAIDMVELDPGVTLQ</sequence>
<dbReference type="SMART" id="SM00382">
    <property type="entry name" value="AAA"/>
    <property type="match status" value="1"/>
</dbReference>
<gene>
    <name evidence="8" type="ORF">FHP91_03075</name>
</gene>
<accession>A0A557R0H2</accession>
<organism evidence="8 9">
    <name type="scientific">Denitromonas halophila</name>
    <dbReference type="NCBI Taxonomy" id="1629404"/>
    <lineage>
        <taxon>Bacteria</taxon>
        <taxon>Pseudomonadati</taxon>
        <taxon>Pseudomonadota</taxon>
        <taxon>Betaproteobacteria</taxon>
        <taxon>Rhodocyclales</taxon>
        <taxon>Zoogloeaceae</taxon>
        <taxon>Denitromonas</taxon>
    </lineage>
</organism>
<keyword evidence="4" id="KW-1003">Cell membrane</keyword>
<dbReference type="Pfam" id="PF00005">
    <property type="entry name" value="ABC_tran"/>
    <property type="match status" value="1"/>
</dbReference>
<evidence type="ECO:0000256" key="5">
    <source>
        <dbReference type="ARBA" id="ARBA00022741"/>
    </source>
</evidence>
<dbReference type="InterPro" id="IPR027417">
    <property type="entry name" value="P-loop_NTPase"/>
</dbReference>
<protein>
    <submittedName>
        <fullName evidence="8">ABC transporter ATP-binding protein</fullName>
    </submittedName>
</protein>
<dbReference type="InterPro" id="IPR003593">
    <property type="entry name" value="AAA+_ATPase"/>
</dbReference>
<comment type="caution">
    <text evidence="8">The sequence shown here is derived from an EMBL/GenBank/DDBJ whole genome shotgun (WGS) entry which is preliminary data.</text>
</comment>
<dbReference type="GO" id="GO:0005524">
    <property type="term" value="F:ATP binding"/>
    <property type="evidence" value="ECO:0007669"/>
    <property type="project" value="UniProtKB-KW"/>
</dbReference>
<dbReference type="GO" id="GO:0016887">
    <property type="term" value="F:ATP hydrolysis activity"/>
    <property type="evidence" value="ECO:0007669"/>
    <property type="project" value="InterPro"/>
</dbReference>
<keyword evidence="4" id="KW-0472">Membrane</keyword>
<dbReference type="InterPro" id="IPR050763">
    <property type="entry name" value="ABC_transporter_ATP-binding"/>
</dbReference>
<dbReference type="InterPro" id="IPR017871">
    <property type="entry name" value="ABC_transporter-like_CS"/>
</dbReference>
<dbReference type="RefSeq" id="WP_144308195.1">
    <property type="nucleotide sequence ID" value="NZ_VMNK01000003.1"/>
</dbReference>
<feature type="domain" description="ABC transporter" evidence="7">
    <location>
        <begin position="2"/>
        <end position="227"/>
    </location>
</feature>